<dbReference type="AlphaFoldDB" id="A0A4U0PXL4"/>
<organism evidence="2 3">
    <name type="scientific">Chitiniphilus eburneus</name>
    <dbReference type="NCBI Taxonomy" id="2571148"/>
    <lineage>
        <taxon>Bacteria</taxon>
        <taxon>Pseudomonadati</taxon>
        <taxon>Pseudomonadota</taxon>
        <taxon>Betaproteobacteria</taxon>
        <taxon>Neisseriales</taxon>
        <taxon>Chitinibacteraceae</taxon>
        <taxon>Chitiniphilus</taxon>
    </lineage>
</organism>
<dbReference type="OrthoDB" id="8720220at2"/>
<protein>
    <submittedName>
        <fullName evidence="2">Uncharacterized protein</fullName>
    </submittedName>
</protein>
<dbReference type="EMBL" id="SUMF01000010">
    <property type="protein sequence ID" value="TJZ73305.1"/>
    <property type="molecule type" value="Genomic_DNA"/>
</dbReference>
<evidence type="ECO:0000256" key="1">
    <source>
        <dbReference type="SAM" id="SignalP"/>
    </source>
</evidence>
<sequence>MFLLRSSSSSALLALVSLQCIPNGYAASPTAWTDHQRQVVQACVKASNLKNAQAGGNVIEFDDRAGVTAVVIAGRYPQRHMKNRPGRELCVYDKATHTAYVSEADSLITGR</sequence>
<accession>A0A4U0PXL4</accession>
<evidence type="ECO:0000313" key="2">
    <source>
        <dbReference type="EMBL" id="TJZ73305.1"/>
    </source>
</evidence>
<feature type="chain" id="PRO_5020366442" evidence="1">
    <location>
        <begin position="27"/>
        <end position="111"/>
    </location>
</feature>
<keyword evidence="1" id="KW-0732">Signal</keyword>
<comment type="caution">
    <text evidence="2">The sequence shown here is derived from an EMBL/GenBank/DDBJ whole genome shotgun (WGS) entry which is preliminary data.</text>
</comment>
<gene>
    <name evidence="2" type="ORF">FAZ21_10605</name>
</gene>
<keyword evidence="3" id="KW-1185">Reference proteome</keyword>
<feature type="signal peptide" evidence="1">
    <location>
        <begin position="1"/>
        <end position="26"/>
    </location>
</feature>
<dbReference type="Proteomes" id="UP000310016">
    <property type="component" value="Unassembled WGS sequence"/>
</dbReference>
<evidence type="ECO:0000313" key="3">
    <source>
        <dbReference type="Proteomes" id="UP000310016"/>
    </source>
</evidence>
<name>A0A4U0PXL4_9NEIS</name>
<dbReference type="RefSeq" id="WP_136773421.1">
    <property type="nucleotide sequence ID" value="NZ_CP156074.1"/>
</dbReference>
<reference evidence="2 3" key="1">
    <citation type="submission" date="2019-04" db="EMBL/GenBank/DDBJ databases">
        <title>Chitiniphilus eburnea sp. nov., a novel chitinolytic bacterium isolated from aquaculture sludge.</title>
        <authorList>
            <person name="Sheng M."/>
        </authorList>
    </citation>
    <scope>NUCLEOTIDE SEQUENCE [LARGE SCALE GENOMIC DNA]</scope>
    <source>
        <strain evidence="2 3">HX-2-15</strain>
    </source>
</reference>
<proteinExistence type="predicted"/>